<evidence type="ECO:0000313" key="1">
    <source>
        <dbReference type="EMBL" id="JAD97977.1"/>
    </source>
</evidence>
<name>A0A0A9EPL9_ARUDO</name>
<dbReference type="AlphaFoldDB" id="A0A0A9EPL9"/>
<organism evidence="1">
    <name type="scientific">Arundo donax</name>
    <name type="common">Giant reed</name>
    <name type="synonym">Donax arundinaceus</name>
    <dbReference type="NCBI Taxonomy" id="35708"/>
    <lineage>
        <taxon>Eukaryota</taxon>
        <taxon>Viridiplantae</taxon>
        <taxon>Streptophyta</taxon>
        <taxon>Embryophyta</taxon>
        <taxon>Tracheophyta</taxon>
        <taxon>Spermatophyta</taxon>
        <taxon>Magnoliopsida</taxon>
        <taxon>Liliopsida</taxon>
        <taxon>Poales</taxon>
        <taxon>Poaceae</taxon>
        <taxon>PACMAD clade</taxon>
        <taxon>Arundinoideae</taxon>
        <taxon>Arundineae</taxon>
        <taxon>Arundo</taxon>
    </lineage>
</organism>
<proteinExistence type="predicted"/>
<reference evidence="1" key="1">
    <citation type="submission" date="2014-09" db="EMBL/GenBank/DDBJ databases">
        <authorList>
            <person name="Magalhaes I.L.F."/>
            <person name="Oliveira U."/>
            <person name="Santos F.R."/>
            <person name="Vidigal T.H.D.A."/>
            <person name="Brescovit A.D."/>
            <person name="Santos A.J."/>
        </authorList>
    </citation>
    <scope>NUCLEOTIDE SEQUENCE</scope>
    <source>
        <tissue evidence="1">Shoot tissue taken approximately 20 cm above the soil surface</tissue>
    </source>
</reference>
<sequence length="28" mass="3334">MFRRTCIEGTLPERYLALSADGLFHIWH</sequence>
<reference evidence="1" key="2">
    <citation type="journal article" date="2015" name="Data Brief">
        <title>Shoot transcriptome of the giant reed, Arundo donax.</title>
        <authorList>
            <person name="Barrero R.A."/>
            <person name="Guerrero F.D."/>
            <person name="Moolhuijzen P."/>
            <person name="Goolsby J.A."/>
            <person name="Tidwell J."/>
            <person name="Bellgard S.E."/>
            <person name="Bellgard M.I."/>
        </authorList>
    </citation>
    <scope>NUCLEOTIDE SEQUENCE</scope>
    <source>
        <tissue evidence="1">Shoot tissue taken approximately 20 cm above the soil surface</tissue>
    </source>
</reference>
<accession>A0A0A9EPL9</accession>
<protein>
    <submittedName>
        <fullName evidence="1">Uncharacterized protein</fullName>
    </submittedName>
</protein>
<dbReference type="EMBL" id="GBRH01199918">
    <property type="protein sequence ID" value="JAD97977.1"/>
    <property type="molecule type" value="Transcribed_RNA"/>
</dbReference>